<dbReference type="Proteomes" id="UP000249915">
    <property type="component" value="Unassembled WGS sequence"/>
</dbReference>
<dbReference type="InterPro" id="IPR027574">
    <property type="entry name" value="Thiaminase_II"/>
</dbReference>
<reference evidence="4 5" key="1">
    <citation type="submission" date="2016-07" db="EMBL/GenBank/DDBJ databases">
        <title>Draft genome sequence of Prauserella muralis DSM 45305, isolated from a mould-covered wall in an indoor environment.</title>
        <authorList>
            <person name="Ruckert C."/>
            <person name="Albersmeier A."/>
            <person name="Jiang C.-L."/>
            <person name="Jiang Y."/>
            <person name="Kalinowski J."/>
            <person name="Schneider O."/>
            <person name="Winkler A."/>
            <person name="Zotchev S.B."/>
        </authorList>
    </citation>
    <scope>NUCLEOTIDE SEQUENCE [LARGE SCALE GENOMIC DNA]</scope>
    <source>
        <strain evidence="4 5">DSM 45305</strain>
    </source>
</reference>
<evidence type="ECO:0000256" key="1">
    <source>
        <dbReference type="ARBA" id="ARBA00004948"/>
    </source>
</evidence>
<dbReference type="PANTHER" id="PTHR43198:SF2">
    <property type="entry name" value="SI:CH1073-67J19.1-RELATED"/>
    <property type="match status" value="1"/>
</dbReference>
<comment type="pathway">
    <text evidence="1 2">Cofactor biosynthesis; thiamine diphosphate biosynthesis.</text>
</comment>
<comment type="similarity">
    <text evidence="2">Belongs to the TenA family.</text>
</comment>
<dbReference type="EMBL" id="MASW01000001">
    <property type="protein sequence ID" value="PXY31820.1"/>
    <property type="molecule type" value="Genomic_DNA"/>
</dbReference>
<dbReference type="Gene3D" id="1.20.910.10">
    <property type="entry name" value="Heme oxygenase-like"/>
    <property type="match status" value="1"/>
</dbReference>
<dbReference type="InterPro" id="IPR050967">
    <property type="entry name" value="Thiamine_Salvage_TenA"/>
</dbReference>
<keyword evidence="5" id="KW-1185">Reference proteome</keyword>
<accession>A0A2V4B998</accession>
<comment type="catalytic activity">
    <reaction evidence="2">
        <text>thiamine + H2O = 5-(2-hydroxyethyl)-4-methylthiazole + 4-amino-5-hydroxymethyl-2-methylpyrimidine + H(+)</text>
        <dbReference type="Rhea" id="RHEA:17509"/>
        <dbReference type="ChEBI" id="CHEBI:15377"/>
        <dbReference type="ChEBI" id="CHEBI:15378"/>
        <dbReference type="ChEBI" id="CHEBI:16892"/>
        <dbReference type="ChEBI" id="CHEBI:17957"/>
        <dbReference type="ChEBI" id="CHEBI:18385"/>
        <dbReference type="EC" id="3.5.99.2"/>
    </reaction>
</comment>
<evidence type="ECO:0000313" key="5">
    <source>
        <dbReference type="Proteomes" id="UP000249915"/>
    </source>
</evidence>
<evidence type="ECO:0000259" key="3">
    <source>
        <dbReference type="Pfam" id="PF03070"/>
    </source>
</evidence>
<dbReference type="SUPFAM" id="SSF48613">
    <property type="entry name" value="Heme oxygenase-like"/>
    <property type="match status" value="1"/>
</dbReference>
<dbReference type="Pfam" id="PF03070">
    <property type="entry name" value="TENA_THI-4"/>
    <property type="match status" value="1"/>
</dbReference>
<dbReference type="UniPathway" id="UPA00060"/>
<dbReference type="PANTHER" id="PTHR43198">
    <property type="entry name" value="BIFUNCTIONAL TH2 PROTEIN"/>
    <property type="match status" value="1"/>
</dbReference>
<gene>
    <name evidence="4" type="ORF">BAY60_05650</name>
</gene>
<evidence type="ECO:0000256" key="2">
    <source>
        <dbReference type="RuleBase" id="RU363093"/>
    </source>
</evidence>
<proteinExistence type="inferred from homology"/>
<keyword evidence="2" id="KW-0378">Hydrolase</keyword>
<comment type="caution">
    <text evidence="4">The sequence shown here is derived from an EMBL/GenBank/DDBJ whole genome shotgun (WGS) entry which is preliminary data.</text>
</comment>
<dbReference type="EC" id="3.5.99.2" evidence="2"/>
<dbReference type="CDD" id="cd19365">
    <property type="entry name" value="TenA_C-like"/>
    <property type="match status" value="1"/>
</dbReference>
<dbReference type="GO" id="GO:0050334">
    <property type="term" value="F:thiaminase activity"/>
    <property type="evidence" value="ECO:0007669"/>
    <property type="project" value="UniProtKB-EC"/>
</dbReference>
<keyword evidence="2" id="KW-0784">Thiamine biosynthesis</keyword>
<dbReference type="InterPro" id="IPR004305">
    <property type="entry name" value="Thiaminase-2/PQQC"/>
</dbReference>
<organism evidence="4 5">
    <name type="scientific">Prauserella muralis</name>
    <dbReference type="NCBI Taxonomy" id="588067"/>
    <lineage>
        <taxon>Bacteria</taxon>
        <taxon>Bacillati</taxon>
        <taxon>Actinomycetota</taxon>
        <taxon>Actinomycetes</taxon>
        <taxon>Pseudonocardiales</taxon>
        <taxon>Pseudonocardiaceae</taxon>
        <taxon>Prauserella</taxon>
    </lineage>
</organism>
<sequence>MSGFCDQAWQHTVKLQQAMLEHPFNEELADGSLSRERFQFYLAQDARYLVGFGRALAVAAARAPEPGDLSFFAGAAREAVVVERALHEGYFARFGLSEADLAAIETSPTCLGYTSYLLAVAQTEGYPELIAALLPCFWVYHHVGVDILGRQDGGGDEAGDGNPYRAWIDTYADDEFAQAVATCRTAVDRAAAAADDATRERMLAAFTRACEYEWMFWDSAYRLEAWPTKHLRPGAPGA</sequence>
<dbReference type="GO" id="GO:0005829">
    <property type="term" value="C:cytosol"/>
    <property type="evidence" value="ECO:0007669"/>
    <property type="project" value="TreeGrafter"/>
</dbReference>
<protein>
    <recommendedName>
        <fullName evidence="2">Aminopyrimidine aminohydrolase</fullName>
        <ecNumber evidence="2">3.5.99.2</ecNumber>
    </recommendedName>
</protein>
<evidence type="ECO:0000313" key="4">
    <source>
        <dbReference type="EMBL" id="PXY31820.1"/>
    </source>
</evidence>
<dbReference type="AlphaFoldDB" id="A0A2V4B998"/>
<name>A0A2V4B998_9PSEU</name>
<feature type="domain" description="Thiaminase-2/PQQC" evidence="3">
    <location>
        <begin position="13"/>
        <end position="222"/>
    </location>
</feature>
<dbReference type="GO" id="GO:0009229">
    <property type="term" value="P:thiamine diphosphate biosynthetic process"/>
    <property type="evidence" value="ECO:0007669"/>
    <property type="project" value="UniProtKB-UniPathway"/>
</dbReference>
<dbReference type="GO" id="GO:0009228">
    <property type="term" value="P:thiamine biosynthetic process"/>
    <property type="evidence" value="ECO:0007669"/>
    <property type="project" value="UniProtKB-KW"/>
</dbReference>
<comment type="function">
    <text evidence="2">Catalyzes an amino-pyrimidine hydrolysis reaction at the C5' of the pyrimidine moiety of thiamine compounds, a reaction that is part of a thiamine salvage pathway.</text>
</comment>
<dbReference type="InterPro" id="IPR016084">
    <property type="entry name" value="Haem_Oase-like_multi-hlx"/>
</dbReference>
<dbReference type="NCBIfam" id="TIGR04306">
    <property type="entry name" value="salvage_TenA"/>
    <property type="match status" value="1"/>
</dbReference>
<comment type="catalytic activity">
    <reaction evidence="2">
        <text>4-amino-5-aminomethyl-2-methylpyrimidine + H2O = 4-amino-5-hydroxymethyl-2-methylpyrimidine + NH4(+)</text>
        <dbReference type="Rhea" id="RHEA:31799"/>
        <dbReference type="ChEBI" id="CHEBI:15377"/>
        <dbReference type="ChEBI" id="CHEBI:16892"/>
        <dbReference type="ChEBI" id="CHEBI:28938"/>
        <dbReference type="ChEBI" id="CHEBI:63416"/>
        <dbReference type="EC" id="3.5.99.2"/>
    </reaction>
</comment>